<dbReference type="EMBL" id="JANPWB010000006">
    <property type="protein sequence ID" value="KAJ1178509.1"/>
    <property type="molecule type" value="Genomic_DNA"/>
</dbReference>
<comment type="caution">
    <text evidence="2">The sequence shown here is derived from an EMBL/GenBank/DDBJ whole genome shotgun (WGS) entry which is preliminary data.</text>
</comment>
<accession>A0AAV7TRH7</accession>
<organism evidence="2 3">
    <name type="scientific">Pleurodeles waltl</name>
    <name type="common">Iberian ribbed newt</name>
    <dbReference type="NCBI Taxonomy" id="8319"/>
    <lineage>
        <taxon>Eukaryota</taxon>
        <taxon>Metazoa</taxon>
        <taxon>Chordata</taxon>
        <taxon>Craniata</taxon>
        <taxon>Vertebrata</taxon>
        <taxon>Euteleostomi</taxon>
        <taxon>Amphibia</taxon>
        <taxon>Batrachia</taxon>
        <taxon>Caudata</taxon>
        <taxon>Salamandroidea</taxon>
        <taxon>Salamandridae</taxon>
        <taxon>Pleurodelinae</taxon>
        <taxon>Pleurodeles</taxon>
    </lineage>
</organism>
<evidence type="ECO:0000313" key="3">
    <source>
        <dbReference type="Proteomes" id="UP001066276"/>
    </source>
</evidence>
<dbReference type="Proteomes" id="UP001066276">
    <property type="component" value="Chromosome 3_2"/>
</dbReference>
<proteinExistence type="predicted"/>
<dbReference type="AlphaFoldDB" id="A0AAV7TRH7"/>
<gene>
    <name evidence="2" type="ORF">NDU88_003755</name>
</gene>
<name>A0AAV7TRH7_PLEWA</name>
<sequence length="87" mass="9380">MRGKWSEPVPHRSAARIGLTAAPGEGGRSRHAAPEQGYRRCLTFAGVRASPPVAGPELSVLGTRPRFPAQPLRCRRRHVSMAPASEV</sequence>
<feature type="region of interest" description="Disordered" evidence="1">
    <location>
        <begin position="1"/>
        <end position="35"/>
    </location>
</feature>
<reference evidence="2" key="1">
    <citation type="journal article" date="2022" name="bioRxiv">
        <title>Sequencing and chromosome-scale assembly of the giantPleurodeles waltlgenome.</title>
        <authorList>
            <person name="Brown T."/>
            <person name="Elewa A."/>
            <person name="Iarovenko S."/>
            <person name="Subramanian E."/>
            <person name="Araus A.J."/>
            <person name="Petzold A."/>
            <person name="Susuki M."/>
            <person name="Suzuki K.-i.T."/>
            <person name="Hayashi T."/>
            <person name="Toyoda A."/>
            <person name="Oliveira C."/>
            <person name="Osipova E."/>
            <person name="Leigh N.D."/>
            <person name="Simon A."/>
            <person name="Yun M.H."/>
        </authorList>
    </citation>
    <scope>NUCLEOTIDE SEQUENCE</scope>
    <source>
        <strain evidence="2">20211129_DDA</strain>
        <tissue evidence="2">Liver</tissue>
    </source>
</reference>
<protein>
    <submittedName>
        <fullName evidence="2">Uncharacterized protein</fullName>
    </submittedName>
</protein>
<evidence type="ECO:0000256" key="1">
    <source>
        <dbReference type="SAM" id="MobiDB-lite"/>
    </source>
</evidence>
<evidence type="ECO:0000313" key="2">
    <source>
        <dbReference type="EMBL" id="KAJ1178509.1"/>
    </source>
</evidence>
<keyword evidence="3" id="KW-1185">Reference proteome</keyword>